<evidence type="ECO:0000313" key="1">
    <source>
        <dbReference type="EMBL" id="BAJ62675.1"/>
    </source>
</evidence>
<evidence type="ECO:0008006" key="3">
    <source>
        <dbReference type="Google" id="ProtNLM"/>
    </source>
</evidence>
<dbReference type="InParanoid" id="E8N1S0"/>
<dbReference type="RefSeq" id="WP_013559070.1">
    <property type="nucleotide sequence ID" value="NC_014960.1"/>
</dbReference>
<accession>E8N1S0</accession>
<dbReference type="Gene3D" id="3.40.50.12580">
    <property type="match status" value="1"/>
</dbReference>
<name>E8N1S0_ANATU</name>
<dbReference type="OrthoDB" id="141912at2"/>
<reference evidence="1 2" key="1">
    <citation type="submission" date="2010-12" db="EMBL/GenBank/DDBJ databases">
        <title>Whole genome sequence of Anaerolinea thermophila UNI-1.</title>
        <authorList>
            <person name="Narita-Yamada S."/>
            <person name="Kishi E."/>
            <person name="Watanabe Y."/>
            <person name="Takasaki K."/>
            <person name="Ankai A."/>
            <person name="Oguchi A."/>
            <person name="Fukui S."/>
            <person name="Takahashi M."/>
            <person name="Yashiro I."/>
            <person name="Hosoyama A."/>
            <person name="Sekiguchi Y."/>
            <person name="Hanada S."/>
            <person name="Fujita N."/>
        </authorList>
    </citation>
    <scope>NUCLEOTIDE SEQUENCE [LARGE SCALE GENOMIC DNA]</scope>
    <source>
        <strain evidence="2">DSM 14523 / JCM 11388 / NBRC 100420 / UNI-1</strain>
    </source>
</reference>
<evidence type="ECO:0000313" key="2">
    <source>
        <dbReference type="Proteomes" id="UP000008922"/>
    </source>
</evidence>
<sequence length="481" mass="54944">MTDKTIFISADHGLSIVYFLQTDVLPTLLESGARVVVLTDDGIRDQIAAKFSQPNLIIEGLRFRQCREYFEKNDHSLQYWMHFLRWMGGSNRINTNAMDGHLRQMAHEASPRGKRLMPLIRGLTYVLRRSRLARQALVNFQRRYTPNIYGDLFEKYQPSLVVASTPGWRWDRYLLREAAARGIPTAAVIVGWDNPSSYRLPGAPVDWITCWSEIQKQELVLGSDWKPERVHVGGIPSYDGYFRGTWKMSREEYFRLHGLDPNRKLLSYACSFVTFSPNFANIRALAELVHQDALAEPTQLLIRLHPNHFQPGSLYEQEANRVRELIRGMPHVHLVEPVPLGGELGYYSGEDMPEKASMMAYSDVFLTVYSTMVVETAIHDRPIVSVCIDEPGGWNTPGKFSLSLQEIGEWPTHLRFRAAGAGRVAYNAEQLKDILNLYLRAPETDSAQRRKFIQDECTFTDGSAGWRTGTFLRSLLERGEA</sequence>
<dbReference type="eggNOG" id="COG1887">
    <property type="taxonomic scope" value="Bacteria"/>
</dbReference>
<keyword evidence="2" id="KW-1185">Reference proteome</keyword>
<dbReference type="InterPro" id="IPR043148">
    <property type="entry name" value="TagF_C"/>
</dbReference>
<protein>
    <recommendedName>
        <fullName evidence="3">CDP-glycerol:poly(Glycerophosphate) glycerophosphotransferase</fullName>
    </recommendedName>
</protein>
<gene>
    <name evidence="1" type="ordered locus">ANT_06410</name>
</gene>
<dbReference type="SUPFAM" id="SSF53756">
    <property type="entry name" value="UDP-Glycosyltransferase/glycogen phosphorylase"/>
    <property type="match status" value="1"/>
</dbReference>
<dbReference type="Proteomes" id="UP000008922">
    <property type="component" value="Chromosome"/>
</dbReference>
<organism evidence="1 2">
    <name type="scientific">Anaerolinea thermophila (strain DSM 14523 / JCM 11388 / NBRC 100420 / UNI-1)</name>
    <dbReference type="NCBI Taxonomy" id="926569"/>
    <lineage>
        <taxon>Bacteria</taxon>
        <taxon>Bacillati</taxon>
        <taxon>Chloroflexota</taxon>
        <taxon>Anaerolineae</taxon>
        <taxon>Anaerolineales</taxon>
        <taxon>Anaerolineaceae</taxon>
        <taxon>Anaerolinea</taxon>
    </lineage>
</organism>
<dbReference type="STRING" id="926569.ANT_06410"/>
<dbReference type="EMBL" id="AP012029">
    <property type="protein sequence ID" value="BAJ62675.1"/>
    <property type="molecule type" value="Genomic_DNA"/>
</dbReference>
<dbReference type="AlphaFoldDB" id="E8N1S0"/>
<dbReference type="HOGENOM" id="CLU_567011_0_0_0"/>
<dbReference type="KEGG" id="atm:ANT_06410"/>
<proteinExistence type="predicted"/>